<dbReference type="EMBL" id="LJQN01000032">
    <property type="protein sequence ID" value="KPX57827.1"/>
    <property type="molecule type" value="Genomic_DNA"/>
</dbReference>
<evidence type="ECO:0000313" key="3">
    <source>
        <dbReference type="EMBL" id="KPX57827.1"/>
    </source>
</evidence>
<feature type="domain" description="AB hydrolase-1" evidence="2">
    <location>
        <begin position="56"/>
        <end position="251"/>
    </location>
</feature>
<evidence type="ECO:0000313" key="4">
    <source>
        <dbReference type="Proteomes" id="UP000050545"/>
    </source>
</evidence>
<accession>A0AB34UDG2</accession>
<keyword evidence="1" id="KW-1133">Transmembrane helix</keyword>
<dbReference type="InterPro" id="IPR017208">
    <property type="entry name" value="UCP037442_abhydr"/>
</dbReference>
<keyword evidence="1" id="KW-0472">Membrane</keyword>
<comment type="caution">
    <text evidence="3">The sequence shown here is derived from an EMBL/GenBank/DDBJ whole genome shotgun (WGS) entry which is preliminary data.</text>
</comment>
<protein>
    <submittedName>
        <fullName evidence="3">Alpha/beta hydrolase</fullName>
    </submittedName>
</protein>
<feature type="transmembrane region" description="Helical" evidence="1">
    <location>
        <begin position="166"/>
        <end position="187"/>
    </location>
</feature>
<name>A0AB34UDG2_PSEA0</name>
<dbReference type="InterPro" id="IPR000073">
    <property type="entry name" value="AB_hydrolase_1"/>
</dbReference>
<dbReference type="InterPro" id="IPR029058">
    <property type="entry name" value="AB_hydrolase_fold"/>
</dbReference>
<dbReference type="Gene3D" id="3.40.50.1820">
    <property type="entry name" value="alpha/beta hydrolase"/>
    <property type="match status" value="1"/>
</dbReference>
<reference evidence="3 4" key="1">
    <citation type="submission" date="2015-09" db="EMBL/GenBank/DDBJ databases">
        <title>Genome announcement of multiple Pseudomonas syringae strains.</title>
        <authorList>
            <person name="Thakur S."/>
            <person name="Wang P.W."/>
            <person name="Gong Y."/>
            <person name="Weir B.S."/>
            <person name="Guttman D.S."/>
        </authorList>
    </citation>
    <scope>NUCLEOTIDE SEQUENCE [LARGE SCALE GENOMIC DNA]</scope>
    <source>
        <strain evidence="3 4">ICMP9623</strain>
    </source>
</reference>
<keyword evidence="1" id="KW-0812">Transmembrane</keyword>
<evidence type="ECO:0000256" key="1">
    <source>
        <dbReference type="SAM" id="Phobius"/>
    </source>
</evidence>
<dbReference type="PIRSF" id="PIRSF037442">
    <property type="entry name" value="UCP037442_abhydr"/>
    <property type="match status" value="1"/>
</dbReference>
<keyword evidence="3" id="KW-0378">Hydrolase</keyword>
<sequence length="306" mass="34161">MNQISCNLTEAEKGQPVTTDPVTLVAEDGYQLSATLYKAQGPCKGNVIMAGATGVKQAFYRRFAEHSARQGFNVLTLDYRGVGASGPASLKGFEMSILDWGMRDLAAAVDYMEDGKTDLFWVGHSFGGQGLGLLPNHHKIRAAYCFGIGSGWTGWMSTLESLKLRLLWFVILPPIVAIKGYMAWSILGMGDDLPLSVFKEWRRWCSFPHYFFDDPTMSTSVRRFAEVRTPCVFVNSVDDPWATFKSRDAFIKGYSGAPLQTRDLYPDSGKPIGHMGYFRASAYPEWDRMLDWFKTHNASTVSDPII</sequence>
<organism evidence="3 4">
    <name type="scientific">Pseudomonas amygdali pv. hibisci</name>
    <dbReference type="NCBI Taxonomy" id="251723"/>
    <lineage>
        <taxon>Bacteria</taxon>
        <taxon>Pseudomonadati</taxon>
        <taxon>Pseudomonadota</taxon>
        <taxon>Gammaproteobacteria</taxon>
        <taxon>Pseudomonadales</taxon>
        <taxon>Pseudomonadaceae</taxon>
        <taxon>Pseudomonas</taxon>
        <taxon>Pseudomonas amygdali</taxon>
    </lineage>
</organism>
<dbReference type="RefSeq" id="WP_057404227.1">
    <property type="nucleotide sequence ID" value="NZ_LJQN01000032.1"/>
</dbReference>
<proteinExistence type="predicted"/>
<dbReference type="Pfam" id="PF12697">
    <property type="entry name" value="Abhydrolase_6"/>
    <property type="match status" value="1"/>
</dbReference>
<dbReference type="SUPFAM" id="SSF53474">
    <property type="entry name" value="alpha/beta-Hydrolases"/>
    <property type="match status" value="1"/>
</dbReference>
<dbReference type="Proteomes" id="UP000050545">
    <property type="component" value="Unassembled WGS sequence"/>
</dbReference>
<evidence type="ECO:0000259" key="2">
    <source>
        <dbReference type="Pfam" id="PF12697"/>
    </source>
</evidence>
<dbReference type="AlphaFoldDB" id="A0AB34UDG2"/>
<gene>
    <name evidence="3" type="ORF">ALO67_05851</name>
</gene>
<dbReference type="GO" id="GO:0016787">
    <property type="term" value="F:hydrolase activity"/>
    <property type="evidence" value="ECO:0007669"/>
    <property type="project" value="UniProtKB-KW"/>
</dbReference>